<protein>
    <submittedName>
        <fullName evidence="2">Xre family transcriptional regulator</fullName>
    </submittedName>
</protein>
<dbReference type="CDD" id="cd12870">
    <property type="entry name" value="MqsA"/>
    <property type="match status" value="1"/>
</dbReference>
<dbReference type="PROSITE" id="PS50943">
    <property type="entry name" value="HTH_CROC1"/>
    <property type="match status" value="1"/>
</dbReference>
<dbReference type="STRING" id="162209.IJ22_19050"/>
<dbReference type="Gene3D" id="1.10.260.40">
    <property type="entry name" value="lambda repressor-like DNA-binding domains"/>
    <property type="match status" value="1"/>
</dbReference>
<dbReference type="SMART" id="SM00530">
    <property type="entry name" value="HTH_XRE"/>
    <property type="match status" value="1"/>
</dbReference>
<gene>
    <name evidence="2" type="ORF">IJ22_19050</name>
</gene>
<dbReference type="Pfam" id="PF01381">
    <property type="entry name" value="HTH_3"/>
    <property type="match status" value="1"/>
</dbReference>
<dbReference type="OrthoDB" id="9812340at2"/>
<accession>A0A0U2VS04</accession>
<organism evidence="2 3">
    <name type="scientific">Paenibacillus naphthalenovorans</name>
    <dbReference type="NCBI Taxonomy" id="162209"/>
    <lineage>
        <taxon>Bacteria</taxon>
        <taxon>Bacillati</taxon>
        <taxon>Bacillota</taxon>
        <taxon>Bacilli</taxon>
        <taxon>Bacillales</taxon>
        <taxon>Paenibacillaceae</taxon>
        <taxon>Paenibacillus</taxon>
    </lineage>
</organism>
<reference evidence="3" key="1">
    <citation type="submission" date="2015-12" db="EMBL/GenBank/DDBJ databases">
        <title>Complete genome sequences of two moderately thermophilic Paenibacillus species.</title>
        <authorList>
            <person name="Butler R.III."/>
            <person name="Wang J."/>
            <person name="Stark B.C."/>
            <person name="Pombert J.-F."/>
        </authorList>
    </citation>
    <scope>NUCLEOTIDE SEQUENCE [LARGE SCALE GENOMIC DNA]</scope>
    <source>
        <strain evidence="3">32O-Y</strain>
    </source>
</reference>
<sequence>MKCIKCRSESFNNFLDTLEFEIDGKIFVVENIPCEQCTVCNEKYYDDEANQYIDKQLEIFKADGFENKAKEVTKEKGLTQEQLGELLGVSKQRINQIFKDNNPDVKTMIKISKAINEPIQNVFSFNRVIKKDNKFYLDRN</sequence>
<dbReference type="GO" id="GO:0003677">
    <property type="term" value="F:DNA binding"/>
    <property type="evidence" value="ECO:0007669"/>
    <property type="project" value="InterPro"/>
</dbReference>
<evidence type="ECO:0000313" key="2">
    <source>
        <dbReference type="EMBL" id="ALS22279.1"/>
    </source>
</evidence>
<dbReference type="InterPro" id="IPR010982">
    <property type="entry name" value="Lambda_DNA-bd_dom_sf"/>
</dbReference>
<reference evidence="2 3" key="2">
    <citation type="journal article" date="2016" name="Genome Announc.">
        <title>Complete Genome Sequences of Two Interactive Moderate Thermophiles, Paenibacillus napthalenovorans 32O-Y and Paenibacillus sp. 32O-W.</title>
        <authorList>
            <person name="Butler R.R.III."/>
            <person name="Wang J."/>
            <person name="Stark B.C."/>
            <person name="Pombert J.F."/>
        </authorList>
    </citation>
    <scope>NUCLEOTIDE SEQUENCE [LARGE SCALE GENOMIC DNA]</scope>
    <source>
        <strain evidence="2 3">32O-Y</strain>
    </source>
</reference>
<evidence type="ECO:0000313" key="3">
    <source>
        <dbReference type="Proteomes" id="UP000061660"/>
    </source>
</evidence>
<dbReference type="InterPro" id="IPR001387">
    <property type="entry name" value="Cro/C1-type_HTH"/>
</dbReference>
<proteinExistence type="predicted"/>
<feature type="domain" description="HTH cro/C1-type" evidence="1">
    <location>
        <begin position="74"/>
        <end position="122"/>
    </location>
</feature>
<dbReference type="KEGG" id="pnp:IJ22_19050"/>
<dbReference type="InterPro" id="IPR022453">
    <property type="entry name" value="Znf_MqsA-type"/>
</dbReference>
<name>A0A0U2VS04_9BACL</name>
<keyword evidence="3" id="KW-1185">Reference proteome</keyword>
<dbReference type="SUPFAM" id="SSF47413">
    <property type="entry name" value="lambda repressor-like DNA-binding domains"/>
    <property type="match status" value="1"/>
</dbReference>
<dbReference type="AlphaFoldDB" id="A0A0U2VS04"/>
<dbReference type="EMBL" id="CP013652">
    <property type="protein sequence ID" value="ALS22279.1"/>
    <property type="molecule type" value="Genomic_DNA"/>
</dbReference>
<evidence type="ECO:0000259" key="1">
    <source>
        <dbReference type="PROSITE" id="PS50943"/>
    </source>
</evidence>
<dbReference type="NCBIfam" id="TIGR03831">
    <property type="entry name" value="YgiT_finger"/>
    <property type="match status" value="1"/>
</dbReference>
<dbReference type="PATRIC" id="fig|162209.4.peg.2017"/>
<dbReference type="Proteomes" id="UP000061660">
    <property type="component" value="Chromosome"/>
</dbReference>
<dbReference type="Gene3D" id="3.10.20.860">
    <property type="match status" value="1"/>
</dbReference>
<dbReference type="CDD" id="cd00093">
    <property type="entry name" value="HTH_XRE"/>
    <property type="match status" value="1"/>
</dbReference>
<dbReference type="RefSeq" id="WP_082660746.1">
    <property type="nucleotide sequence ID" value="NZ_CP013652.1"/>
</dbReference>